<dbReference type="KEGG" id="nkf:Nkreftii_002476"/>
<feature type="coiled-coil region" evidence="1">
    <location>
        <begin position="78"/>
        <end position="135"/>
    </location>
</feature>
<dbReference type="AlphaFoldDB" id="A0A7S8FF88"/>
<evidence type="ECO:0000313" key="3">
    <source>
        <dbReference type="Proteomes" id="UP000593737"/>
    </source>
</evidence>
<organism evidence="2 3">
    <name type="scientific">Candidatus Nitrospira kreftii</name>
    <dbReference type="NCBI Taxonomy" id="2652173"/>
    <lineage>
        <taxon>Bacteria</taxon>
        <taxon>Pseudomonadati</taxon>
        <taxon>Nitrospirota</taxon>
        <taxon>Nitrospiria</taxon>
        <taxon>Nitrospirales</taxon>
        <taxon>Nitrospiraceae</taxon>
        <taxon>Nitrospira</taxon>
    </lineage>
</organism>
<sequence>MPTEDKWKANMQKVAFAQQFPGLLLSWQACQGKTIRAVLPLTGKPGAMVIVFTDATFTIVPPLAPEPWAIGQALIDARAQLESAHRTAYEEYDRLAQKDREALRSARLEKILGAIHNNLEQIPELKDRLKELVKEWQ</sequence>
<dbReference type="Proteomes" id="UP000593737">
    <property type="component" value="Chromosome"/>
</dbReference>
<proteinExistence type="predicted"/>
<name>A0A7S8FF88_9BACT</name>
<evidence type="ECO:0008006" key="4">
    <source>
        <dbReference type="Google" id="ProtNLM"/>
    </source>
</evidence>
<accession>A0A7S8FF88</accession>
<dbReference type="EMBL" id="CP047423">
    <property type="protein sequence ID" value="QPD04702.1"/>
    <property type="molecule type" value="Genomic_DNA"/>
</dbReference>
<gene>
    <name evidence="2" type="ORF">Nkreftii_002476</name>
</gene>
<dbReference type="PROSITE" id="PS51257">
    <property type="entry name" value="PROKAR_LIPOPROTEIN"/>
    <property type="match status" value="1"/>
</dbReference>
<keyword evidence="1" id="KW-0175">Coiled coil</keyword>
<protein>
    <recommendedName>
        <fullName evidence="4">TFIIS N-terminal domain-containing protein</fullName>
    </recommendedName>
</protein>
<evidence type="ECO:0000256" key="1">
    <source>
        <dbReference type="SAM" id="Coils"/>
    </source>
</evidence>
<evidence type="ECO:0000313" key="2">
    <source>
        <dbReference type="EMBL" id="QPD04702.1"/>
    </source>
</evidence>
<reference evidence="2 3" key="1">
    <citation type="journal article" date="2020" name="ISME J.">
        <title>Enrichment and physiological characterization of a novel comammox Nitrospira indicates ammonium inhibition of complete nitrification.</title>
        <authorList>
            <person name="Sakoula D."/>
            <person name="Koch H."/>
            <person name="Frank J."/>
            <person name="Jetten M.S.M."/>
            <person name="van Kessel M.A.H.J."/>
            <person name="Lucker S."/>
        </authorList>
    </citation>
    <scope>NUCLEOTIDE SEQUENCE [LARGE SCALE GENOMIC DNA]</scope>
    <source>
        <strain evidence="2">Comreactor17</strain>
    </source>
</reference>